<feature type="binding site" evidence="9 12">
    <location>
        <begin position="198"/>
        <end position="203"/>
    </location>
    <ligand>
        <name>NADP(+)</name>
        <dbReference type="ChEBI" id="CHEBI:58349"/>
    </ligand>
</feature>
<dbReference type="CDD" id="cd05213">
    <property type="entry name" value="NAD_bind_Glutamyl_tRNA_reduct"/>
    <property type="match status" value="1"/>
</dbReference>
<evidence type="ECO:0000256" key="4">
    <source>
        <dbReference type="ARBA" id="ARBA00022857"/>
    </source>
</evidence>
<evidence type="ECO:0000256" key="8">
    <source>
        <dbReference type="ARBA" id="ARBA00068659"/>
    </source>
</evidence>
<feature type="domain" description="Glutamyl-tRNA reductase N-terminal" evidence="17">
    <location>
        <begin position="6"/>
        <end position="165"/>
    </location>
</feature>
<feature type="domain" description="Quinate/shikimate 5-dehydrogenase/glutamyl-tRNA reductase" evidence="16">
    <location>
        <begin position="180"/>
        <end position="326"/>
    </location>
</feature>
<accession>A0A1T0CR12</accession>
<dbReference type="GO" id="GO:0008883">
    <property type="term" value="F:glutamyl-tRNA reductase activity"/>
    <property type="evidence" value="ECO:0007669"/>
    <property type="project" value="UniProtKB-UniRule"/>
</dbReference>
<evidence type="ECO:0000256" key="9">
    <source>
        <dbReference type="HAMAP-Rule" id="MF_00087"/>
    </source>
</evidence>
<proteinExistence type="inferred from homology"/>
<dbReference type="FunFam" id="3.30.460.30:FF:000001">
    <property type="entry name" value="Glutamyl-tRNA reductase"/>
    <property type="match status" value="1"/>
</dbReference>
<evidence type="ECO:0000256" key="1">
    <source>
        <dbReference type="ARBA" id="ARBA00005059"/>
    </source>
</evidence>
<dbReference type="GO" id="GO:0019353">
    <property type="term" value="P:protoporphyrinogen IX biosynthetic process from glutamate"/>
    <property type="evidence" value="ECO:0007669"/>
    <property type="project" value="TreeGrafter"/>
</dbReference>
<keyword evidence="19" id="KW-1185">Reference proteome</keyword>
<evidence type="ECO:0000256" key="5">
    <source>
        <dbReference type="ARBA" id="ARBA00023002"/>
    </source>
</evidence>
<feature type="binding site" evidence="9 11">
    <location>
        <position position="118"/>
    </location>
    <ligand>
        <name>substrate</name>
    </ligand>
</feature>
<evidence type="ECO:0000259" key="17">
    <source>
        <dbReference type="Pfam" id="PF05201"/>
    </source>
</evidence>
<evidence type="ECO:0000256" key="6">
    <source>
        <dbReference type="ARBA" id="ARBA00023244"/>
    </source>
</evidence>
<dbReference type="PIRSF" id="PIRSF000445">
    <property type="entry name" value="4pyrrol_synth_GluRdtase"/>
    <property type="match status" value="1"/>
</dbReference>
<reference evidence="18 19" key="1">
    <citation type="submission" date="2017-02" db="EMBL/GenBank/DDBJ databases">
        <title>Draft genome sequence of Moraxella porci CCUG 54912T type strain.</title>
        <authorList>
            <person name="Salva-Serra F."/>
            <person name="Engstrom-Jakobsson H."/>
            <person name="Thorell K."/>
            <person name="Jaen-Luchoro D."/>
            <person name="Gonzales-Siles L."/>
            <person name="Karlsson R."/>
            <person name="Yazdan S."/>
            <person name="Boulund F."/>
            <person name="Johnning A."/>
            <person name="Engstrand L."/>
            <person name="Kristiansson E."/>
            <person name="Moore E."/>
        </authorList>
    </citation>
    <scope>NUCLEOTIDE SEQUENCE [LARGE SCALE GENOMIC DNA]</scope>
    <source>
        <strain evidence="18 19">CCUG 54912</strain>
    </source>
</reference>
<dbReference type="HAMAP" id="MF_00087">
    <property type="entry name" value="Glu_tRNA_reductase"/>
    <property type="match status" value="1"/>
</dbReference>
<feature type="domain" description="Tetrapyrrole biosynthesis glutamyl-tRNA reductase dimerisation" evidence="15">
    <location>
        <begin position="340"/>
        <end position="432"/>
    </location>
</feature>
<dbReference type="FunFam" id="3.40.50.720:FF:000031">
    <property type="entry name" value="Glutamyl-tRNA reductase"/>
    <property type="match status" value="1"/>
</dbReference>
<feature type="site" description="Important for activity" evidence="9 13">
    <location>
        <position position="108"/>
    </location>
</feature>
<dbReference type="EC" id="1.2.1.70" evidence="3 9"/>
<dbReference type="PANTHER" id="PTHR43013:SF1">
    <property type="entry name" value="GLUTAMYL-TRNA REDUCTASE"/>
    <property type="match status" value="1"/>
</dbReference>
<protein>
    <recommendedName>
        <fullName evidence="8 9">Glutamyl-tRNA reductase</fullName>
        <shortName evidence="9">GluTR</shortName>
        <ecNumber evidence="3 9">1.2.1.70</ecNumber>
    </recommendedName>
</protein>
<evidence type="ECO:0000256" key="13">
    <source>
        <dbReference type="PIRSR" id="PIRSR000445-4"/>
    </source>
</evidence>
<dbReference type="Pfam" id="PF01488">
    <property type="entry name" value="Shikimate_DH"/>
    <property type="match status" value="1"/>
</dbReference>
<comment type="function">
    <text evidence="9">Catalyzes the NADPH-dependent reduction of glutamyl-tRNA(Glu) to glutamate 1-semialdehyde (GSA).</text>
</comment>
<keyword evidence="4 9" id="KW-0521">NADP</keyword>
<dbReference type="Pfam" id="PF05201">
    <property type="entry name" value="GlutR_N"/>
    <property type="match status" value="1"/>
</dbReference>
<name>A0A1T0CR12_9GAMM</name>
<comment type="domain">
    <text evidence="9">Possesses an unusual extended V-shaped dimeric structure with each monomer consisting of three distinct domains arranged along a curved 'spinal' alpha-helix. The N-terminal catalytic domain specifically recognizes the glutamate moiety of the substrate. The second domain is the NADPH-binding domain, and the third C-terminal domain is responsible for dimerization.</text>
</comment>
<evidence type="ECO:0000256" key="14">
    <source>
        <dbReference type="RuleBase" id="RU000584"/>
    </source>
</evidence>
<keyword evidence="6 9" id="KW-0627">Porphyrin biosynthesis</keyword>
<evidence type="ECO:0000259" key="15">
    <source>
        <dbReference type="Pfam" id="PF00745"/>
    </source>
</evidence>
<dbReference type="Proteomes" id="UP000190683">
    <property type="component" value="Unassembled WGS sequence"/>
</dbReference>
<evidence type="ECO:0000256" key="12">
    <source>
        <dbReference type="PIRSR" id="PIRSR000445-3"/>
    </source>
</evidence>
<evidence type="ECO:0000259" key="16">
    <source>
        <dbReference type="Pfam" id="PF01488"/>
    </source>
</evidence>
<dbReference type="RefSeq" id="WP_078317946.1">
    <property type="nucleotide sequence ID" value="NZ_MUYV01000007.1"/>
</dbReference>
<dbReference type="InterPro" id="IPR036453">
    <property type="entry name" value="GluRdtase_dimer_dom_sf"/>
</dbReference>
<dbReference type="Pfam" id="PF00745">
    <property type="entry name" value="GlutR_dimer"/>
    <property type="match status" value="1"/>
</dbReference>
<feature type="binding site" evidence="9 11">
    <location>
        <begin position="46"/>
        <end position="49"/>
    </location>
    <ligand>
        <name>substrate</name>
    </ligand>
</feature>
<comment type="subunit">
    <text evidence="9">Homodimer.</text>
</comment>
<dbReference type="InterPro" id="IPR006151">
    <property type="entry name" value="Shikm_DH/Glu-tRNA_Rdtase"/>
</dbReference>
<dbReference type="PANTHER" id="PTHR43013">
    <property type="entry name" value="GLUTAMYL-TRNA REDUCTASE"/>
    <property type="match status" value="1"/>
</dbReference>
<feature type="binding site" evidence="9 11">
    <location>
        <begin position="123"/>
        <end position="125"/>
    </location>
    <ligand>
        <name>substrate</name>
    </ligand>
</feature>
<dbReference type="EMBL" id="MUYV01000007">
    <property type="protein sequence ID" value="OOS24782.1"/>
    <property type="molecule type" value="Genomic_DNA"/>
</dbReference>
<dbReference type="InterPro" id="IPR036291">
    <property type="entry name" value="NAD(P)-bd_dom_sf"/>
</dbReference>
<dbReference type="InterPro" id="IPR036343">
    <property type="entry name" value="GluRdtase_N_sf"/>
</dbReference>
<dbReference type="InterPro" id="IPR015896">
    <property type="entry name" value="4pyrrol_synth_GluRdtase_dimer"/>
</dbReference>
<dbReference type="UniPathway" id="UPA00251">
    <property type="reaction ID" value="UER00316"/>
</dbReference>
<sequence>MKLAVIGVNHKTAPVSLRERLSFGLDMPEAIQALSGLTRGCTIVSTCNRSELYVGIEDESLGDDEQVDGVISPKLRAIGEWLAQFKGVSFDDIAPYLYAYEDSRALNHWLRVAAGLDSMILGEPQILGQIRQAVATSREHGGVSSEFGWLTQQVFAAARTVRRDTKVGAQAVTLGFATAKLATQIFDDPRELTFLLVAAGEMNRLVAHNVAALGIKRIIICNRSAERAQALSDELVKMADQAARPLQVDIVPLAELSMVLPEADIVSSCSGSMQALIDADMVKKALKQRRHQPMLLVDLAVPRDIEPAVGQLDDIYLYSVDDLQHVIAGNLAERKQAAVEAELLVGQLVLDIEARMQTQRARAYIRDYRQMAQRRSQQLLDAAMARIDQGEDAKVVLAEFAHGMSQTLMHSPSRLIRQAAKVYDADTLDAISQELIHSHRKPI</sequence>
<evidence type="ECO:0000256" key="2">
    <source>
        <dbReference type="ARBA" id="ARBA00005916"/>
    </source>
</evidence>
<evidence type="ECO:0000256" key="7">
    <source>
        <dbReference type="ARBA" id="ARBA00047464"/>
    </source>
</evidence>
<feature type="active site" description="Nucleophile" evidence="9 10">
    <location>
        <position position="47"/>
    </location>
</feature>
<dbReference type="InterPro" id="IPR000343">
    <property type="entry name" value="4pyrrol_synth_GluRdtase"/>
</dbReference>
<dbReference type="InterPro" id="IPR015895">
    <property type="entry name" value="4pyrrol_synth_GluRdtase_N"/>
</dbReference>
<comment type="miscellaneous">
    <text evidence="9">During catalysis, the active site Cys acts as a nucleophile attacking the alpha-carbonyl group of tRNA-bound glutamate with the formation of a thioester intermediate between enzyme and glutamate, and the concomitant release of tRNA(Glu). The thioester intermediate is finally reduced by direct hydride transfer from NADPH, to form the product GSA.</text>
</comment>
<dbReference type="Gene3D" id="3.30.460.30">
    <property type="entry name" value="Glutamyl-tRNA reductase, N-terminal domain"/>
    <property type="match status" value="1"/>
</dbReference>
<gene>
    <name evidence="9" type="primary">hemA</name>
    <name evidence="18" type="ORF">B0681_06520</name>
</gene>
<evidence type="ECO:0000256" key="3">
    <source>
        <dbReference type="ARBA" id="ARBA00012970"/>
    </source>
</evidence>
<organism evidence="18 19">
    <name type="scientific">Moraxella porci DSM 25326</name>
    <dbReference type="NCBI Taxonomy" id="573983"/>
    <lineage>
        <taxon>Bacteria</taxon>
        <taxon>Pseudomonadati</taxon>
        <taxon>Pseudomonadota</taxon>
        <taxon>Gammaproteobacteria</taxon>
        <taxon>Moraxellales</taxon>
        <taxon>Moraxellaceae</taxon>
        <taxon>Moraxella</taxon>
    </lineage>
</organism>
<dbReference type="Gene3D" id="3.40.50.720">
    <property type="entry name" value="NAD(P)-binding Rossmann-like Domain"/>
    <property type="match status" value="1"/>
</dbReference>
<dbReference type="AlphaFoldDB" id="A0A1T0CR12"/>
<keyword evidence="5 9" id="KW-0560">Oxidoreductase</keyword>
<comment type="pathway">
    <text evidence="1 9 14">Porphyrin-containing compound metabolism; protoporphyrin-IX biosynthesis; 5-aminolevulinate from L-glutamyl-tRNA(Glu): step 1/2.</text>
</comment>
<dbReference type="NCBIfam" id="TIGR01035">
    <property type="entry name" value="hemA"/>
    <property type="match status" value="1"/>
</dbReference>
<comment type="catalytic activity">
    <reaction evidence="7 9 14">
        <text>(S)-4-amino-5-oxopentanoate + tRNA(Glu) + NADP(+) = L-glutamyl-tRNA(Glu) + NADPH + H(+)</text>
        <dbReference type="Rhea" id="RHEA:12344"/>
        <dbReference type="Rhea" id="RHEA-COMP:9663"/>
        <dbReference type="Rhea" id="RHEA-COMP:9680"/>
        <dbReference type="ChEBI" id="CHEBI:15378"/>
        <dbReference type="ChEBI" id="CHEBI:57501"/>
        <dbReference type="ChEBI" id="CHEBI:57783"/>
        <dbReference type="ChEBI" id="CHEBI:58349"/>
        <dbReference type="ChEBI" id="CHEBI:78442"/>
        <dbReference type="ChEBI" id="CHEBI:78520"/>
        <dbReference type="EC" id="1.2.1.70"/>
    </reaction>
</comment>
<dbReference type="SUPFAM" id="SSF69742">
    <property type="entry name" value="Glutamyl tRNA-reductase catalytic, N-terminal domain"/>
    <property type="match status" value="1"/>
</dbReference>
<evidence type="ECO:0000256" key="10">
    <source>
        <dbReference type="PIRSR" id="PIRSR000445-1"/>
    </source>
</evidence>
<comment type="caution">
    <text evidence="18">The sequence shown here is derived from an EMBL/GenBank/DDBJ whole genome shotgun (WGS) entry which is preliminary data.</text>
</comment>
<dbReference type="GO" id="GO:0050661">
    <property type="term" value="F:NADP binding"/>
    <property type="evidence" value="ECO:0007669"/>
    <property type="project" value="InterPro"/>
</dbReference>
<feature type="binding site" evidence="9 11">
    <location>
        <position position="129"/>
    </location>
    <ligand>
        <name>substrate</name>
    </ligand>
</feature>
<dbReference type="STRING" id="573983.B0681_06520"/>
<evidence type="ECO:0000313" key="19">
    <source>
        <dbReference type="Proteomes" id="UP000190683"/>
    </source>
</evidence>
<evidence type="ECO:0000256" key="11">
    <source>
        <dbReference type="PIRSR" id="PIRSR000445-2"/>
    </source>
</evidence>
<comment type="similarity">
    <text evidence="2 9 14">Belongs to the glutamyl-tRNA reductase family.</text>
</comment>
<evidence type="ECO:0000313" key="18">
    <source>
        <dbReference type="EMBL" id="OOS24782.1"/>
    </source>
</evidence>
<dbReference type="SUPFAM" id="SSF69075">
    <property type="entry name" value="Glutamyl tRNA-reductase dimerization domain"/>
    <property type="match status" value="1"/>
</dbReference>
<dbReference type="SUPFAM" id="SSF51735">
    <property type="entry name" value="NAD(P)-binding Rossmann-fold domains"/>
    <property type="match status" value="1"/>
</dbReference>